<gene>
    <name evidence="2" type="ORF">K503DRAFT_170848</name>
</gene>
<evidence type="ECO:0000256" key="1">
    <source>
        <dbReference type="SAM" id="MobiDB-lite"/>
    </source>
</evidence>
<organism evidence="2 3">
    <name type="scientific">Rhizopogon vinicolor AM-OR11-026</name>
    <dbReference type="NCBI Taxonomy" id="1314800"/>
    <lineage>
        <taxon>Eukaryota</taxon>
        <taxon>Fungi</taxon>
        <taxon>Dikarya</taxon>
        <taxon>Basidiomycota</taxon>
        <taxon>Agaricomycotina</taxon>
        <taxon>Agaricomycetes</taxon>
        <taxon>Agaricomycetidae</taxon>
        <taxon>Boletales</taxon>
        <taxon>Suillineae</taxon>
        <taxon>Rhizopogonaceae</taxon>
        <taxon>Rhizopogon</taxon>
    </lineage>
</organism>
<dbReference type="Proteomes" id="UP000092154">
    <property type="component" value="Unassembled WGS sequence"/>
</dbReference>
<protein>
    <submittedName>
        <fullName evidence="2">WD40 repeat-like protein</fullName>
    </submittedName>
</protein>
<dbReference type="STRING" id="1314800.A0A1B7N0F0"/>
<dbReference type="AlphaFoldDB" id="A0A1B7N0F0"/>
<dbReference type="InterPro" id="IPR001680">
    <property type="entry name" value="WD40_rpt"/>
</dbReference>
<dbReference type="PANTHER" id="PTHR13211:SF0">
    <property type="entry name" value="TELOMERASE CAJAL BODY PROTEIN 1"/>
    <property type="match status" value="1"/>
</dbReference>
<evidence type="ECO:0000313" key="2">
    <source>
        <dbReference type="EMBL" id="OAX38291.1"/>
    </source>
</evidence>
<dbReference type="Gene3D" id="2.130.10.10">
    <property type="entry name" value="YVTN repeat-like/Quinoprotein amine dehydrogenase"/>
    <property type="match status" value="2"/>
</dbReference>
<proteinExistence type="predicted"/>
<name>A0A1B7N0F0_9AGAM</name>
<dbReference type="PANTHER" id="PTHR13211">
    <property type="entry name" value="TELOMERASE CAJAL BODY PROTEIN 1"/>
    <property type="match status" value="1"/>
</dbReference>
<dbReference type="InParanoid" id="A0A1B7N0F0"/>
<dbReference type="EMBL" id="KV448302">
    <property type="protein sequence ID" value="OAX38291.1"/>
    <property type="molecule type" value="Genomic_DNA"/>
</dbReference>
<evidence type="ECO:0000313" key="3">
    <source>
        <dbReference type="Proteomes" id="UP000092154"/>
    </source>
</evidence>
<dbReference type="SUPFAM" id="SSF50978">
    <property type="entry name" value="WD40 repeat-like"/>
    <property type="match status" value="1"/>
</dbReference>
<dbReference type="FunCoup" id="A0A1B7N0F0">
    <property type="interactions" value="514"/>
</dbReference>
<dbReference type="InterPro" id="IPR051150">
    <property type="entry name" value="SWT21/TCAB1_mRNA_Telomere"/>
</dbReference>
<dbReference type="Pfam" id="PF00400">
    <property type="entry name" value="WD40"/>
    <property type="match status" value="1"/>
</dbReference>
<reference evidence="2 3" key="1">
    <citation type="submission" date="2016-06" db="EMBL/GenBank/DDBJ databases">
        <title>Comparative genomics of the ectomycorrhizal sister species Rhizopogon vinicolor and Rhizopogon vesiculosus (Basidiomycota: Boletales) reveals a divergence of the mating type B locus.</title>
        <authorList>
            <consortium name="DOE Joint Genome Institute"/>
            <person name="Mujic A.B."/>
            <person name="Kuo A."/>
            <person name="Tritt A."/>
            <person name="Lipzen A."/>
            <person name="Chen C."/>
            <person name="Johnson J."/>
            <person name="Sharma A."/>
            <person name="Barry K."/>
            <person name="Grigoriev I.V."/>
            <person name="Spatafora J.W."/>
        </authorList>
    </citation>
    <scope>NUCLEOTIDE SEQUENCE [LARGE SCALE GENOMIC DNA]</scope>
    <source>
        <strain evidence="2 3">AM-OR11-026</strain>
    </source>
</reference>
<keyword evidence="3" id="KW-1185">Reference proteome</keyword>
<dbReference type="InterPro" id="IPR036322">
    <property type="entry name" value="WD40_repeat_dom_sf"/>
</dbReference>
<dbReference type="OrthoDB" id="239865at2759"/>
<accession>A0A1B7N0F0</accession>
<feature type="region of interest" description="Disordered" evidence="1">
    <location>
        <begin position="347"/>
        <end position="389"/>
    </location>
</feature>
<dbReference type="InterPro" id="IPR015943">
    <property type="entry name" value="WD40/YVTN_repeat-like_dom_sf"/>
</dbReference>
<sequence length="414" mass="45783">MKWTGILPNPDFTDNFVRSARWCADGSNFLVQCENRTFQLFNISNREGTQYSVHHNRTFPQSSAIVNYAWYPGASSNNAPAYCFIASVRDCPVKLLDASDGRLRASYPIVDHRERHIAPHSLSFNLTADKLYCGFEDAIEIFDIQQPGEGERLPTTPSKKSKDGLKGIISSITFSPSYDYYAIGSLMPSSQTMDNIALYSESNKVPIMPIGGAGAQSGVTQLKFNPTKPHVLYAAFRRHGAIYAWDLRSDTSAPVKVFKTSPDSRKVLTNQKIEFDIDYAGRWLSVGDQNGRISMFDLGESDELVLDSEPSLQIISPKLNFDAHGDAVGCVAFQPLHSNLLSASGSRHFDGGITEGDSDDSDSEHPADQDSDSNSGSQDVITMSRRRPHPYVKDASLKLWSFDTTRRGLDATLD</sequence>